<dbReference type="GeneID" id="113465205"/>
<sequence>MMSAVIDTKAKAWSPAFPIKTPDNIVSSQFVSQKVFVPSYEKEKRPCIEQLLTNEYQRIWWEEKEIWDKRYSRKTATKKLLLRGAVKRKPRNVPSYPAEIPKPDKKSKPKKKAEKATETEDAKKVEAKATDCDEKSEAVTQTDAIQVDKEV</sequence>
<evidence type="ECO:0000313" key="3">
    <source>
        <dbReference type="RefSeq" id="XP_026675285.1"/>
    </source>
</evidence>
<organism evidence="2 3">
    <name type="scientific">Ceratina calcarata</name>
    <dbReference type="NCBI Taxonomy" id="156304"/>
    <lineage>
        <taxon>Eukaryota</taxon>
        <taxon>Metazoa</taxon>
        <taxon>Ecdysozoa</taxon>
        <taxon>Arthropoda</taxon>
        <taxon>Hexapoda</taxon>
        <taxon>Insecta</taxon>
        <taxon>Pterygota</taxon>
        <taxon>Neoptera</taxon>
        <taxon>Endopterygota</taxon>
        <taxon>Hymenoptera</taxon>
        <taxon>Apocrita</taxon>
        <taxon>Aculeata</taxon>
        <taxon>Apoidea</taxon>
        <taxon>Anthophila</taxon>
        <taxon>Apidae</taxon>
        <taxon>Ceratina</taxon>
        <taxon>Zadontomerus</taxon>
    </lineage>
</organism>
<accession>A0AAJ7SCA5</accession>
<proteinExistence type="predicted"/>
<keyword evidence="2" id="KW-1185">Reference proteome</keyword>
<dbReference type="Proteomes" id="UP000694925">
    <property type="component" value="Unplaced"/>
</dbReference>
<reference evidence="3" key="1">
    <citation type="submission" date="2025-08" db="UniProtKB">
        <authorList>
            <consortium name="RefSeq"/>
        </authorList>
    </citation>
    <scope>IDENTIFICATION</scope>
    <source>
        <tissue evidence="3">Whole body</tissue>
    </source>
</reference>
<gene>
    <name evidence="3" type="primary">LOC113465205</name>
</gene>
<dbReference type="KEGG" id="ccal:113465205"/>
<name>A0AAJ7SCA5_9HYME</name>
<feature type="compositionally biased region" description="Basic and acidic residues" evidence="1">
    <location>
        <begin position="114"/>
        <end position="137"/>
    </location>
</feature>
<protein>
    <submittedName>
        <fullName evidence="3">Uncharacterized protein LOC113465205</fullName>
    </submittedName>
</protein>
<evidence type="ECO:0000256" key="1">
    <source>
        <dbReference type="SAM" id="MobiDB-lite"/>
    </source>
</evidence>
<feature type="region of interest" description="Disordered" evidence="1">
    <location>
        <begin position="89"/>
        <end position="151"/>
    </location>
</feature>
<dbReference type="AlphaFoldDB" id="A0AAJ7SCA5"/>
<evidence type="ECO:0000313" key="2">
    <source>
        <dbReference type="Proteomes" id="UP000694925"/>
    </source>
</evidence>
<dbReference type="RefSeq" id="XP_026675285.1">
    <property type="nucleotide sequence ID" value="XM_026819484.1"/>
</dbReference>